<dbReference type="SUPFAM" id="SSF48576">
    <property type="entry name" value="Terpenoid synthases"/>
    <property type="match status" value="1"/>
</dbReference>
<dbReference type="InterPro" id="IPR011876">
    <property type="entry name" value="IsopentenylPP_isomerase_typ1"/>
</dbReference>
<evidence type="ECO:0000259" key="7">
    <source>
        <dbReference type="PROSITE" id="PS51462"/>
    </source>
</evidence>
<dbReference type="InterPro" id="IPR000086">
    <property type="entry name" value="NUDIX_hydrolase_dom"/>
</dbReference>
<dbReference type="GO" id="GO:0051996">
    <property type="term" value="F:squalene synthase [NAD(P)H] activity"/>
    <property type="evidence" value="ECO:0007669"/>
    <property type="project" value="InterPro"/>
</dbReference>
<dbReference type="InterPro" id="IPR033904">
    <property type="entry name" value="Trans_IPPS_HH"/>
</dbReference>
<dbReference type="AlphaFoldDB" id="A0AAD7UJJ9"/>
<protein>
    <recommendedName>
        <fullName evidence="3">isopentenyl-diphosphate Delta-isomerase</fullName>
        <ecNumber evidence="3">5.3.3.2</ecNumber>
    </recommendedName>
</protein>
<comment type="caution">
    <text evidence="8">The sequence shown here is derived from an EMBL/GenBank/DDBJ whole genome shotgun (WGS) entry which is preliminary data.</text>
</comment>
<dbReference type="GO" id="GO:0004452">
    <property type="term" value="F:isopentenyl-diphosphate delta-isomerase activity"/>
    <property type="evidence" value="ECO:0007669"/>
    <property type="project" value="UniProtKB-EC"/>
</dbReference>
<dbReference type="SFLD" id="SFLDS00005">
    <property type="entry name" value="Isoprenoid_Synthase_Type_I"/>
    <property type="match status" value="1"/>
</dbReference>
<dbReference type="PANTHER" id="PTHR11626">
    <property type="entry name" value="FARNESYL-DIPHOSPHATE FARNESYLTRANSFERASE"/>
    <property type="match status" value="1"/>
</dbReference>
<evidence type="ECO:0000256" key="2">
    <source>
        <dbReference type="ARBA" id="ARBA00007579"/>
    </source>
</evidence>
<dbReference type="CDD" id="cd02885">
    <property type="entry name" value="NUDIX_IPP_Isomerase"/>
    <property type="match status" value="1"/>
</dbReference>
<dbReference type="EMBL" id="JAQMWT010000262">
    <property type="protein sequence ID" value="KAJ8606646.1"/>
    <property type="molecule type" value="Genomic_DNA"/>
</dbReference>
<evidence type="ECO:0000256" key="6">
    <source>
        <dbReference type="ARBA" id="ARBA00023235"/>
    </source>
</evidence>
<dbReference type="GO" id="GO:0005789">
    <property type="term" value="C:endoplasmic reticulum membrane"/>
    <property type="evidence" value="ECO:0007669"/>
    <property type="project" value="TreeGrafter"/>
</dbReference>
<dbReference type="PANTHER" id="PTHR11626:SF2">
    <property type="entry name" value="SQUALENE SYNTHASE"/>
    <property type="match status" value="1"/>
</dbReference>
<dbReference type="Gene3D" id="1.10.600.10">
    <property type="entry name" value="Farnesyl Diphosphate Synthase"/>
    <property type="match status" value="1"/>
</dbReference>
<dbReference type="InterPro" id="IPR002060">
    <property type="entry name" value="Squ/phyt_synthse"/>
</dbReference>
<dbReference type="EC" id="5.3.3.2" evidence="3"/>
<dbReference type="Pfam" id="PF00293">
    <property type="entry name" value="NUDIX"/>
    <property type="match status" value="1"/>
</dbReference>
<dbReference type="InterPro" id="IPR019845">
    <property type="entry name" value="Squalene/phytoene_synthase_CS"/>
</dbReference>
<dbReference type="PROSITE" id="PS51462">
    <property type="entry name" value="NUDIX"/>
    <property type="match status" value="1"/>
</dbReference>
<dbReference type="InterPro" id="IPR015797">
    <property type="entry name" value="NUDIX_hydrolase-like_dom_sf"/>
</dbReference>
<dbReference type="PROSITE" id="PS01045">
    <property type="entry name" value="SQUALEN_PHYTOEN_SYN_2"/>
    <property type="match status" value="1"/>
</dbReference>
<evidence type="ECO:0000256" key="4">
    <source>
        <dbReference type="ARBA" id="ARBA00022679"/>
    </source>
</evidence>
<keyword evidence="6" id="KW-0413">Isomerase</keyword>
<evidence type="ECO:0000256" key="1">
    <source>
        <dbReference type="ARBA" id="ARBA00004826"/>
    </source>
</evidence>
<evidence type="ECO:0000313" key="9">
    <source>
        <dbReference type="Proteomes" id="UP001230188"/>
    </source>
</evidence>
<gene>
    <name evidence="8" type="ORF">CTAYLR_008390</name>
</gene>
<organism evidence="8 9">
    <name type="scientific">Chrysophaeum taylorii</name>
    <dbReference type="NCBI Taxonomy" id="2483200"/>
    <lineage>
        <taxon>Eukaryota</taxon>
        <taxon>Sar</taxon>
        <taxon>Stramenopiles</taxon>
        <taxon>Ochrophyta</taxon>
        <taxon>Pelagophyceae</taxon>
        <taxon>Pelagomonadales</taxon>
        <taxon>Pelagomonadaceae</taxon>
        <taxon>Chrysophaeum</taxon>
    </lineage>
</organism>
<dbReference type="GO" id="GO:0008299">
    <property type="term" value="P:isoprenoid biosynthetic process"/>
    <property type="evidence" value="ECO:0007669"/>
    <property type="project" value="UniProtKB-KW"/>
</dbReference>
<dbReference type="Gene3D" id="3.90.79.10">
    <property type="entry name" value="Nucleoside Triphosphate Pyrophosphohydrolase"/>
    <property type="match status" value="1"/>
</dbReference>
<evidence type="ECO:0000256" key="5">
    <source>
        <dbReference type="ARBA" id="ARBA00023229"/>
    </source>
</evidence>
<keyword evidence="5" id="KW-0414">Isoprene biosynthesis</keyword>
<dbReference type="CDD" id="cd00683">
    <property type="entry name" value="Trans_IPPS_HH"/>
    <property type="match status" value="1"/>
</dbReference>
<comment type="similarity">
    <text evidence="2">Belongs to the IPP isomerase type 1 family.</text>
</comment>
<dbReference type="InterPro" id="IPR008949">
    <property type="entry name" value="Isoprenoid_synthase_dom_sf"/>
</dbReference>
<proteinExistence type="inferred from homology"/>
<dbReference type="InterPro" id="IPR044844">
    <property type="entry name" value="Trans_IPPS_euk-type"/>
</dbReference>
<keyword evidence="9" id="KW-1185">Reference proteome</keyword>
<dbReference type="Proteomes" id="UP001230188">
    <property type="component" value="Unassembled WGS sequence"/>
</dbReference>
<sequence>MATWSAEGASQDDLMLKDEVLLVNFKDEVIGHENKYNAHKFVVGQPKGLLHRAFSVLLFDGAGRLLLQQRASSKITFADVWTNTCCSHPLYGMAKSEVDDAGAVASGDPKGVKNAAVRKLDHELGIKTLEASQFTFVTRVHYWACDVGTHGPEAPWGEHEIDYVLVCKATEPLAIEPHPDEVRAYEWVTCDQLFAKFEEPGLKWSPWFKIIAHRFLKKWWSDVDALCAGEWFDASIHRFDCHTEGPVGSGGAMPFLDALAENGGEPGAAYREQLLADVATTTRAISGDAGAAAADAGKKQGGYGKVATHPSSSLLDLVLRPREVVAALWLKAVGFETNLASTDPDVAFCDEMLGKVSRSFAAVIRQLPAGVCLDICVFYLVLRALDTIEDDMEYSKDNPRAKEKRLREFFEVELRDPDCAVDGIGEGDERKLLQKFGAVVRVFRTLPESSRVVISDIARDMGAGMADTATAELAQGTKDVAEYNSYCHAVAGLVGEGLTRIFVARGFEADTLEASGELDWPFCENDNRLGLANSMGLFLQKTNIIRDYLEDYVDGRAFWPRSIWTKYANSDDLGEFSRPTARGGGESERIFKPALVDSCLAKGASSRSLACLDDLVADALDLVPDSLEYLRRCRTPQIYRFCSIPQVMAICTLAALFDDPRLFTGVVKIRKGLTARLILDTRRGHQATLAWFHRSVSAIAANIDASRATPDTKAKLRTTCARVLDLTADAAKKEDARLSITPRLFWLALVVAVVAAVARR</sequence>
<dbReference type="SUPFAM" id="SSF55811">
    <property type="entry name" value="Nudix"/>
    <property type="match status" value="1"/>
</dbReference>
<dbReference type="SFLD" id="SFLDG01018">
    <property type="entry name" value="Squalene/Phytoene_Synthase_Lik"/>
    <property type="match status" value="1"/>
</dbReference>
<dbReference type="NCBIfam" id="TIGR02150">
    <property type="entry name" value="IPP_isom_1"/>
    <property type="match status" value="1"/>
</dbReference>
<reference evidence="8" key="1">
    <citation type="submission" date="2023-01" db="EMBL/GenBank/DDBJ databases">
        <title>Metagenome sequencing of chrysophaentin producing Chrysophaeum taylorii.</title>
        <authorList>
            <person name="Davison J."/>
            <person name="Bewley C."/>
        </authorList>
    </citation>
    <scope>NUCLEOTIDE SEQUENCE</scope>
    <source>
        <strain evidence="8">NIES-1699</strain>
    </source>
</reference>
<dbReference type="Pfam" id="PF00494">
    <property type="entry name" value="SQS_PSY"/>
    <property type="match status" value="1"/>
</dbReference>
<comment type="pathway">
    <text evidence="1">Isoprenoid biosynthesis; dimethylallyl diphosphate biosynthesis; dimethylallyl diphosphate from isopentenyl diphosphate: step 1/1.</text>
</comment>
<name>A0AAD7UJJ9_9STRA</name>
<dbReference type="PROSITE" id="PS01044">
    <property type="entry name" value="SQUALEN_PHYTOEN_SYN_1"/>
    <property type="match status" value="1"/>
</dbReference>
<keyword evidence="4" id="KW-0808">Transferase</keyword>
<evidence type="ECO:0000256" key="3">
    <source>
        <dbReference type="ARBA" id="ARBA00012057"/>
    </source>
</evidence>
<accession>A0AAD7UJJ9</accession>
<evidence type="ECO:0000313" key="8">
    <source>
        <dbReference type="EMBL" id="KAJ8606646.1"/>
    </source>
</evidence>
<dbReference type="GO" id="GO:0045338">
    <property type="term" value="P:farnesyl diphosphate metabolic process"/>
    <property type="evidence" value="ECO:0007669"/>
    <property type="project" value="InterPro"/>
</dbReference>
<feature type="domain" description="Nudix hydrolase" evidence="7">
    <location>
        <begin position="49"/>
        <end position="210"/>
    </location>
</feature>